<gene>
    <name evidence="9" type="ORF">HFZ78_13970</name>
</gene>
<name>A0A6H1P2D6_PRIMG</name>
<keyword evidence="5 7" id="KW-1133">Transmembrane helix</keyword>
<evidence type="ECO:0000313" key="9">
    <source>
        <dbReference type="EMBL" id="QIZ07706.1"/>
    </source>
</evidence>
<feature type="transmembrane region" description="Helical" evidence="7">
    <location>
        <begin position="6"/>
        <end position="24"/>
    </location>
</feature>
<comment type="subcellular location">
    <subcellularLocation>
        <location evidence="1">Cell membrane</location>
        <topology evidence="1">Multi-pass membrane protein</topology>
    </subcellularLocation>
</comment>
<dbReference type="InterPro" id="IPR023090">
    <property type="entry name" value="UPF0702_alpha/beta_dom_sf"/>
</dbReference>
<evidence type="ECO:0000313" key="10">
    <source>
        <dbReference type="Proteomes" id="UP000501868"/>
    </source>
</evidence>
<dbReference type="EMBL" id="CP051128">
    <property type="protein sequence ID" value="QIZ07706.1"/>
    <property type="molecule type" value="Genomic_DNA"/>
</dbReference>
<evidence type="ECO:0000259" key="8">
    <source>
        <dbReference type="Pfam" id="PF04239"/>
    </source>
</evidence>
<evidence type="ECO:0000256" key="6">
    <source>
        <dbReference type="ARBA" id="ARBA00023136"/>
    </source>
</evidence>
<evidence type="ECO:0000256" key="7">
    <source>
        <dbReference type="SAM" id="Phobius"/>
    </source>
</evidence>
<evidence type="ECO:0000256" key="2">
    <source>
        <dbReference type="ARBA" id="ARBA00006448"/>
    </source>
</evidence>
<dbReference type="Pfam" id="PF04239">
    <property type="entry name" value="DUF421"/>
    <property type="match status" value="1"/>
</dbReference>
<protein>
    <submittedName>
        <fullName evidence="9">DUF421 domain-containing protein</fullName>
    </submittedName>
</protein>
<keyword evidence="3" id="KW-1003">Cell membrane</keyword>
<feature type="transmembrane region" description="Helical" evidence="7">
    <location>
        <begin position="36"/>
        <end position="53"/>
    </location>
</feature>
<dbReference type="PANTHER" id="PTHR34582">
    <property type="entry name" value="UPF0702 TRANSMEMBRANE PROTEIN YCAP"/>
    <property type="match status" value="1"/>
</dbReference>
<dbReference type="Gene3D" id="3.30.240.20">
    <property type="entry name" value="bsu07140 like domains"/>
    <property type="match status" value="2"/>
</dbReference>
<dbReference type="InterPro" id="IPR007353">
    <property type="entry name" value="DUF421"/>
</dbReference>
<proteinExistence type="inferred from homology"/>
<organism evidence="9 10">
    <name type="scientific">Priestia megaterium</name>
    <name type="common">Bacillus megaterium</name>
    <dbReference type="NCBI Taxonomy" id="1404"/>
    <lineage>
        <taxon>Bacteria</taxon>
        <taxon>Bacillati</taxon>
        <taxon>Bacillota</taxon>
        <taxon>Bacilli</taxon>
        <taxon>Bacillales</taxon>
        <taxon>Bacillaceae</taxon>
        <taxon>Priestia</taxon>
    </lineage>
</organism>
<evidence type="ECO:0000256" key="4">
    <source>
        <dbReference type="ARBA" id="ARBA00022692"/>
    </source>
</evidence>
<dbReference type="GO" id="GO:0005886">
    <property type="term" value="C:plasma membrane"/>
    <property type="evidence" value="ECO:0007669"/>
    <property type="project" value="UniProtKB-SubCell"/>
</dbReference>
<evidence type="ECO:0000256" key="5">
    <source>
        <dbReference type="ARBA" id="ARBA00022989"/>
    </source>
</evidence>
<dbReference type="Proteomes" id="UP000501868">
    <property type="component" value="Chromosome"/>
</dbReference>
<accession>A0A6H1P2D6</accession>
<evidence type="ECO:0000256" key="3">
    <source>
        <dbReference type="ARBA" id="ARBA00022475"/>
    </source>
</evidence>
<dbReference type="AlphaFoldDB" id="A0A6H1P2D6"/>
<sequence>MDDTLIPILRTGVSFLLLILVTLVIGKHINSHKNHYSFALSVTIGSFIANMGFDTNLKFKEILISFLVLVLMFYLFMVLSSRSRSFRKWLSGKPTLLIEKGKLLDNNMKKVKFSIDDLNQLLREKDIFNIFEVEYALLEVSGELSILKKIPFQNVIKKDLNLHNSSESLPVELIMDGKIIEKNAAGIYNREWIEAEFKRRNLRIEEIYYAVVNSGGYLFVDKYEDKITSPTDVE</sequence>
<evidence type="ECO:0000256" key="1">
    <source>
        <dbReference type="ARBA" id="ARBA00004651"/>
    </source>
</evidence>
<feature type="transmembrane region" description="Helical" evidence="7">
    <location>
        <begin position="59"/>
        <end position="79"/>
    </location>
</feature>
<keyword evidence="4 7" id="KW-0812">Transmembrane</keyword>
<reference evidence="9 10" key="2">
    <citation type="submission" date="2020-04" db="EMBL/GenBank/DDBJ databases">
        <authorList>
            <person name="Fomenkov A."/>
            <person name="Anton B.P."/>
            <person name="Roberts R.J."/>
        </authorList>
    </citation>
    <scope>NUCLEOTIDE SEQUENCE [LARGE SCALE GENOMIC DNA]</scope>
    <source>
        <strain evidence="9 10">S2</strain>
    </source>
</reference>
<feature type="domain" description="YetF C-terminal" evidence="8">
    <location>
        <begin position="82"/>
        <end position="212"/>
    </location>
</feature>
<comment type="similarity">
    <text evidence="2">Belongs to the UPF0702 family.</text>
</comment>
<reference evidence="9 10" key="1">
    <citation type="submission" date="2020-04" db="EMBL/GenBank/DDBJ databases">
        <title>Genome-Wide Identification of 5-Methylcytosine Sites in Bacterial Genomes By High-Throughput Sequencing of MspJI Restriction Fragments.</title>
        <authorList>
            <person name="Wu V."/>
        </authorList>
    </citation>
    <scope>NUCLEOTIDE SEQUENCE [LARGE SCALE GENOMIC DNA]</scope>
    <source>
        <strain evidence="9 10">S2</strain>
    </source>
</reference>
<dbReference type="PANTHER" id="PTHR34582:SF7">
    <property type="entry name" value="UPF0702 TRANSMEMBRANE PROTEIN YDFS"/>
    <property type="match status" value="1"/>
</dbReference>
<keyword evidence="6 7" id="KW-0472">Membrane</keyword>